<gene>
    <name evidence="3" type="ORF">KUF71_012866</name>
</gene>
<dbReference type="Proteomes" id="UP001219518">
    <property type="component" value="Unassembled WGS sequence"/>
</dbReference>
<sequence length="1100" mass="123390">MESGHYDSYLFFIPIALVTGPIHLYAIVCPSRSCRKSCQSGVITLQDRQQQQQQLQDSAEANGEVMDKQRQNFTSSVSIAVPGPDDSSAAAVAMADGQVGVDNPGFDAEEAGAVTINVTSAPTADEAGRPGSETNLNGSLTSTASTATVEQGTPPAAARGRGMAEAVNLELVNMNPFSATEKSAQAMEEANGNANGNGHANGGANGSNGIPIKKDSADDADLRDPYDEYFVPVNEHRKYIRLSDAMVRHSTVQDWLSRTDATGHDVKEWCSWKEKDLFFCKICPATFSSTGKGFQAIVQHAATQKHKNSAKDKLDPLQLTLARTATTAAQPRPRVTAHEAEGAGNFRTLDPQSPPETTTAGSAPLLQLRARRDAAVISELRWAMKCVVSGYSNNSCDNIVPLFVSMFGEEHVPKDMSLGRTKVTYVITDALGPYFHKKMLADVHVALSFTICFDETVNNKRTVKELQFGIRYWSEKEKAVSYHHLETVFIGSATGVILTNHLMAVLERASLSLHRFLMLSCDGPNVNKTVLRLVNEKVKEFRAKGLMDAGTCNLHILHNAFLSGLEVFGEDVGQLVISIYDFFHGFPSRVEEYKKSQLHAKVPDHLFLKHVTSRWLTLSEAAERLLEQWPAVVHFFLTVIPKSNSDSHKKISETQRYLFIRNSLKDSTFQAKVSFVIQSANLFERFSKIFQKSEPMVHLLYDELCSLYVLLLGRFLKSQCVSTSRACLKEEFINNTENLLPLKDVDCGAKTEEFLKKCMEVDVLKFKQDAQKHYKAASLHLLKKSVLSKWPDGKHLKCLQPGAIKNSSPRDIALVYKMLRLDLSVDEDSLKDEWRVLKMEELPLFQPQMRIDHFWSKIFDMTGPDGQPKYPNISKVVKATLPISHGSSDVERGFSESKHQLRPEQSRMEERLLNAKLWVKDGLKVYEGRPDFVPMTRELLDAGHRAYRSYADHMQEEKEKEEARLRREAEAVEERRAREEIEMKQREDQASIETMQKKISKAEEEERDQRQAADKLVEDATRKLEEAIKSKDFASAKIAQGMLAGAKLMKEKALSLEKKNEPLKKKVNKRTSNLLKELLKNHKKRPRMGENEDENPDDPS</sequence>
<keyword evidence="2" id="KW-0812">Transmembrane</keyword>
<proteinExistence type="predicted"/>
<feature type="compositionally biased region" description="Low complexity" evidence="1">
    <location>
        <begin position="325"/>
        <end position="334"/>
    </location>
</feature>
<feature type="compositionally biased region" description="Basic and acidic residues" evidence="1">
    <location>
        <begin position="973"/>
        <end position="989"/>
    </location>
</feature>
<feature type="transmembrane region" description="Helical" evidence="2">
    <location>
        <begin position="9"/>
        <end position="28"/>
    </location>
</feature>
<feature type="region of interest" description="Disordered" evidence="1">
    <location>
        <begin position="190"/>
        <end position="218"/>
    </location>
</feature>
<evidence type="ECO:0000313" key="4">
    <source>
        <dbReference type="Proteomes" id="UP001219518"/>
    </source>
</evidence>
<feature type="compositionally biased region" description="Basic and acidic residues" evidence="1">
    <location>
        <begin position="1000"/>
        <end position="1014"/>
    </location>
</feature>
<feature type="region of interest" description="Disordered" evidence="1">
    <location>
        <begin position="325"/>
        <end position="364"/>
    </location>
</feature>
<comment type="caution">
    <text evidence="3">The sequence shown here is derived from an EMBL/GenBank/DDBJ whole genome shotgun (WGS) entry which is preliminary data.</text>
</comment>
<accession>A0AAE1HNW0</accession>
<evidence type="ECO:0000313" key="3">
    <source>
        <dbReference type="EMBL" id="KAK3924732.1"/>
    </source>
</evidence>
<dbReference type="AlphaFoldDB" id="A0AAE1HNW0"/>
<name>A0AAE1HNW0_9NEOP</name>
<keyword evidence="2" id="KW-0472">Membrane</keyword>
<keyword evidence="2" id="KW-1133">Transmembrane helix</keyword>
<feature type="region of interest" description="Disordered" evidence="1">
    <location>
        <begin position="973"/>
        <end position="1014"/>
    </location>
</feature>
<feature type="compositionally biased region" description="Basic and acidic residues" evidence="1">
    <location>
        <begin position="888"/>
        <end position="906"/>
    </location>
</feature>
<keyword evidence="4" id="KW-1185">Reference proteome</keyword>
<dbReference type="PANTHER" id="PTHR37162:SF11">
    <property type="match status" value="1"/>
</dbReference>
<evidence type="ECO:0000256" key="1">
    <source>
        <dbReference type="SAM" id="MobiDB-lite"/>
    </source>
</evidence>
<evidence type="ECO:0000256" key="2">
    <source>
        <dbReference type="SAM" id="Phobius"/>
    </source>
</evidence>
<feature type="region of interest" description="Disordered" evidence="1">
    <location>
        <begin position="122"/>
        <end position="159"/>
    </location>
</feature>
<feature type="compositionally biased region" description="Polar residues" evidence="1">
    <location>
        <begin position="132"/>
        <end position="151"/>
    </location>
</feature>
<protein>
    <submittedName>
        <fullName evidence="3">Zinc finger protein 862</fullName>
    </submittedName>
</protein>
<reference evidence="3" key="1">
    <citation type="submission" date="2021-07" db="EMBL/GenBank/DDBJ databases">
        <authorList>
            <person name="Catto M.A."/>
            <person name="Jacobson A."/>
            <person name="Kennedy G."/>
            <person name="Labadie P."/>
            <person name="Hunt B.G."/>
            <person name="Srinivasan R."/>
        </authorList>
    </citation>
    <scope>NUCLEOTIDE SEQUENCE</scope>
    <source>
        <strain evidence="3">PL_HMW_Pooled</strain>
        <tissue evidence="3">Head</tissue>
    </source>
</reference>
<dbReference type="SUPFAM" id="SSF53098">
    <property type="entry name" value="Ribonuclease H-like"/>
    <property type="match status" value="1"/>
</dbReference>
<organism evidence="3 4">
    <name type="scientific">Frankliniella fusca</name>
    <dbReference type="NCBI Taxonomy" id="407009"/>
    <lineage>
        <taxon>Eukaryota</taxon>
        <taxon>Metazoa</taxon>
        <taxon>Ecdysozoa</taxon>
        <taxon>Arthropoda</taxon>
        <taxon>Hexapoda</taxon>
        <taxon>Insecta</taxon>
        <taxon>Pterygota</taxon>
        <taxon>Neoptera</taxon>
        <taxon>Paraneoptera</taxon>
        <taxon>Thysanoptera</taxon>
        <taxon>Terebrantia</taxon>
        <taxon>Thripoidea</taxon>
        <taxon>Thripidae</taxon>
        <taxon>Frankliniella</taxon>
    </lineage>
</organism>
<dbReference type="EMBL" id="JAHWGI010001196">
    <property type="protein sequence ID" value="KAK3924732.1"/>
    <property type="molecule type" value="Genomic_DNA"/>
</dbReference>
<dbReference type="InterPro" id="IPR012337">
    <property type="entry name" value="RNaseH-like_sf"/>
</dbReference>
<feature type="compositionally biased region" description="Acidic residues" evidence="1">
    <location>
        <begin position="1091"/>
        <end position="1100"/>
    </location>
</feature>
<feature type="region of interest" description="Disordered" evidence="1">
    <location>
        <begin position="1057"/>
        <end position="1100"/>
    </location>
</feature>
<feature type="region of interest" description="Disordered" evidence="1">
    <location>
        <begin position="887"/>
        <end position="906"/>
    </location>
</feature>
<reference evidence="3" key="2">
    <citation type="journal article" date="2023" name="BMC Genomics">
        <title>Pest status, molecular evolution, and epigenetic factors derived from the genome assembly of Frankliniella fusca, a thysanopteran phytovirus vector.</title>
        <authorList>
            <person name="Catto M.A."/>
            <person name="Labadie P.E."/>
            <person name="Jacobson A.L."/>
            <person name="Kennedy G.G."/>
            <person name="Srinivasan R."/>
            <person name="Hunt B.G."/>
        </authorList>
    </citation>
    <scope>NUCLEOTIDE SEQUENCE</scope>
    <source>
        <strain evidence="3">PL_HMW_Pooled</strain>
    </source>
</reference>
<dbReference type="PANTHER" id="PTHR37162">
    <property type="entry name" value="HAT FAMILY DIMERISATION DOMAINCONTAINING PROTEIN-RELATED"/>
    <property type="match status" value="1"/>
</dbReference>